<dbReference type="AlphaFoldDB" id="W4F0U4"/>
<evidence type="ECO:0000256" key="1">
    <source>
        <dbReference type="ARBA" id="ARBA00023172"/>
    </source>
</evidence>
<comment type="caution">
    <text evidence="3">The sequence shown here is derived from an EMBL/GenBank/DDBJ whole genome shotgun (WGS) entry which is preliminary data.</text>
</comment>
<dbReference type="InterPro" id="IPR011010">
    <property type="entry name" value="DNA_brk_join_enz"/>
</dbReference>
<dbReference type="InterPro" id="IPR013762">
    <property type="entry name" value="Integrase-like_cat_sf"/>
</dbReference>
<reference evidence="3 4" key="1">
    <citation type="journal article" date="2014" name="BMC Genomics">
        <title>Genomic comparison of sporeforming bacilli isolated from milk.</title>
        <authorList>
            <person name="Moreno Switt A.I."/>
            <person name="Andrus A.D."/>
            <person name="Ranieri M.L."/>
            <person name="Orsi R.H."/>
            <person name="Ivy R."/>
            <person name="den Bakker H.C."/>
            <person name="Martin N.H."/>
            <person name="Wiedmann M."/>
            <person name="Boor K.J."/>
        </authorList>
    </citation>
    <scope>NUCLEOTIDE SEQUENCE [LARGE SCALE GENOMIC DNA]</scope>
    <source>
        <strain evidence="3 4">FSL R5-213</strain>
    </source>
</reference>
<dbReference type="GO" id="GO:0003677">
    <property type="term" value="F:DNA binding"/>
    <property type="evidence" value="ECO:0007669"/>
    <property type="project" value="InterPro"/>
</dbReference>
<feature type="domain" description="Tyr recombinase" evidence="2">
    <location>
        <begin position="34"/>
        <end position="237"/>
    </location>
</feature>
<dbReference type="EMBL" id="ASQA01000016">
    <property type="protein sequence ID" value="ETT85947.1"/>
    <property type="molecule type" value="Genomic_DNA"/>
</dbReference>
<dbReference type="SUPFAM" id="SSF56349">
    <property type="entry name" value="DNA breaking-rejoining enzymes"/>
    <property type="match status" value="1"/>
</dbReference>
<evidence type="ECO:0000313" key="4">
    <source>
        <dbReference type="Proteomes" id="UP000019062"/>
    </source>
</evidence>
<dbReference type="PANTHER" id="PTHR30349:SF64">
    <property type="entry name" value="PROPHAGE INTEGRASE INTD-RELATED"/>
    <property type="match status" value="1"/>
</dbReference>
<dbReference type="PANTHER" id="PTHR30349">
    <property type="entry name" value="PHAGE INTEGRASE-RELATED"/>
    <property type="match status" value="1"/>
</dbReference>
<keyword evidence="1" id="KW-0233">DNA recombination</keyword>
<protein>
    <submittedName>
        <fullName evidence="3">Tyrosine recombinase XerC</fullName>
    </submittedName>
</protein>
<dbReference type="InterPro" id="IPR050090">
    <property type="entry name" value="Tyrosine_recombinase_XerCD"/>
</dbReference>
<dbReference type="GO" id="GO:0006310">
    <property type="term" value="P:DNA recombination"/>
    <property type="evidence" value="ECO:0007669"/>
    <property type="project" value="UniProtKB-KW"/>
</dbReference>
<dbReference type="RefSeq" id="WP_051448686.1">
    <property type="nucleotide sequence ID" value="NZ_ASQA01000016.1"/>
</dbReference>
<keyword evidence="4" id="KW-1185">Reference proteome</keyword>
<accession>W4F0U4</accession>
<evidence type="ECO:0000313" key="3">
    <source>
        <dbReference type="EMBL" id="ETT85947.1"/>
    </source>
</evidence>
<sequence>MLFLSFCILTHKVDKNFATKNPAAHAKITQKTVKRLKFLQPELIPDVLEFLYERSFGLGIYFEALFESGMRKGECSGLELDDINWTENTIRINDSYNYNATKAEKKMDGVKTSASERTIVMREEYMKKLKTYVKYRMEKRQLIGTLYNKDNNFVFGRDDGTPFPKSTLYNAYKSAMEHINHELLPIHSTRHTHAVMLLEAEVPMKEVQERLGHGSIQITSDIYSHVTRKMENKSIEKFDEYMQKKSVK</sequence>
<name>W4F0U4_9BACL</name>
<dbReference type="GO" id="GO:0015074">
    <property type="term" value="P:DNA integration"/>
    <property type="evidence" value="ECO:0007669"/>
    <property type="project" value="InterPro"/>
</dbReference>
<dbReference type="eggNOG" id="COG0582">
    <property type="taxonomic scope" value="Bacteria"/>
</dbReference>
<dbReference type="InterPro" id="IPR002104">
    <property type="entry name" value="Integrase_catalytic"/>
</dbReference>
<proteinExistence type="predicted"/>
<gene>
    <name evidence="3" type="ORF">C176_10962</name>
</gene>
<dbReference type="Proteomes" id="UP000019062">
    <property type="component" value="Unassembled WGS sequence"/>
</dbReference>
<dbReference type="Gene3D" id="1.10.443.10">
    <property type="entry name" value="Intergrase catalytic core"/>
    <property type="match status" value="1"/>
</dbReference>
<organism evidence="3 4">
    <name type="scientific">Viridibacillus arenosi FSL R5-213</name>
    <dbReference type="NCBI Taxonomy" id="1227360"/>
    <lineage>
        <taxon>Bacteria</taxon>
        <taxon>Bacillati</taxon>
        <taxon>Bacillota</taxon>
        <taxon>Bacilli</taxon>
        <taxon>Bacillales</taxon>
        <taxon>Caryophanaceae</taxon>
        <taxon>Viridibacillus</taxon>
    </lineage>
</organism>
<dbReference type="CDD" id="cd01189">
    <property type="entry name" value="INT_ICEBs1_C_like"/>
    <property type="match status" value="1"/>
</dbReference>
<evidence type="ECO:0000259" key="2">
    <source>
        <dbReference type="PROSITE" id="PS51898"/>
    </source>
</evidence>
<dbReference type="Pfam" id="PF00589">
    <property type="entry name" value="Phage_integrase"/>
    <property type="match status" value="1"/>
</dbReference>
<dbReference type="PROSITE" id="PS51898">
    <property type="entry name" value="TYR_RECOMBINASE"/>
    <property type="match status" value="1"/>
</dbReference>